<organism evidence="6 7">
    <name type="scientific">Parapusillimonas granuli</name>
    <dbReference type="NCBI Taxonomy" id="380911"/>
    <lineage>
        <taxon>Bacteria</taxon>
        <taxon>Pseudomonadati</taxon>
        <taxon>Pseudomonadota</taxon>
        <taxon>Betaproteobacteria</taxon>
        <taxon>Burkholderiales</taxon>
        <taxon>Alcaligenaceae</taxon>
        <taxon>Parapusillimonas</taxon>
    </lineage>
</organism>
<dbReference type="SUPFAM" id="SSF46785">
    <property type="entry name" value="Winged helix' DNA-binding domain"/>
    <property type="match status" value="1"/>
</dbReference>
<dbReference type="Pfam" id="PF09339">
    <property type="entry name" value="HTH_IclR"/>
    <property type="match status" value="1"/>
</dbReference>
<dbReference type="GO" id="GO:0003677">
    <property type="term" value="F:DNA binding"/>
    <property type="evidence" value="ECO:0007669"/>
    <property type="project" value="UniProtKB-KW"/>
</dbReference>
<evidence type="ECO:0000313" key="7">
    <source>
        <dbReference type="Proteomes" id="UP000559809"/>
    </source>
</evidence>
<gene>
    <name evidence="6" type="ORF">H0A72_19605</name>
</gene>
<sequence>MKSALRVLDLLELFSSTSTELKLSEVARQLNMPKSSTFALLNTLISRGYVEDSPAGYRLAERYRISGWVGGPYARLLRVAHPIMVELSGLIRESVFIGALNGRNMVQYLDKVISDEPLRYDADLSKERYAYATTIGQVLLADWPQEQLEQYLTSQPLTQVTPKTEIDLVRLREQLARVRELGYAELSDTHKLGVSGISAPIRGESNRVVAGLCTFGPTQRMMESWDSHRTQVLRAAGRISASLQAG</sequence>
<dbReference type="SUPFAM" id="SSF55781">
    <property type="entry name" value="GAF domain-like"/>
    <property type="match status" value="1"/>
</dbReference>
<dbReference type="InterPro" id="IPR050707">
    <property type="entry name" value="HTH_MetabolicPath_Reg"/>
</dbReference>
<dbReference type="GO" id="GO:0003700">
    <property type="term" value="F:DNA-binding transcription factor activity"/>
    <property type="evidence" value="ECO:0007669"/>
    <property type="project" value="TreeGrafter"/>
</dbReference>
<dbReference type="InterPro" id="IPR014757">
    <property type="entry name" value="Tscrpt_reg_IclR_C"/>
</dbReference>
<dbReference type="InterPro" id="IPR005471">
    <property type="entry name" value="Tscrpt_reg_IclR_N"/>
</dbReference>
<keyword evidence="1" id="KW-0805">Transcription regulation</keyword>
<dbReference type="Gene3D" id="3.30.450.40">
    <property type="match status" value="1"/>
</dbReference>
<dbReference type="PANTHER" id="PTHR30136:SF24">
    <property type="entry name" value="HTH-TYPE TRANSCRIPTIONAL REPRESSOR ALLR"/>
    <property type="match status" value="1"/>
</dbReference>
<dbReference type="InterPro" id="IPR036390">
    <property type="entry name" value="WH_DNA-bd_sf"/>
</dbReference>
<proteinExistence type="predicted"/>
<accession>A0A853FZJ4</accession>
<reference evidence="6 7" key="1">
    <citation type="submission" date="2020-07" db="EMBL/GenBank/DDBJ databases">
        <title>Taxonomic revisions and descriptions of new bacterial species based on genomic comparisons in the high-G+C-content subgroup of the family Alcaligenaceae.</title>
        <authorList>
            <person name="Szabo A."/>
            <person name="Felfoldi T."/>
        </authorList>
    </citation>
    <scope>NUCLEOTIDE SEQUENCE [LARGE SCALE GENOMIC DNA]</scope>
    <source>
        <strain evidence="6 7">LMG 24012</strain>
    </source>
</reference>
<evidence type="ECO:0000256" key="2">
    <source>
        <dbReference type="ARBA" id="ARBA00023125"/>
    </source>
</evidence>
<evidence type="ECO:0000259" key="5">
    <source>
        <dbReference type="PROSITE" id="PS51078"/>
    </source>
</evidence>
<evidence type="ECO:0000259" key="4">
    <source>
        <dbReference type="PROSITE" id="PS51077"/>
    </source>
</evidence>
<keyword evidence="2" id="KW-0238">DNA-binding</keyword>
<dbReference type="InterPro" id="IPR029016">
    <property type="entry name" value="GAF-like_dom_sf"/>
</dbReference>
<dbReference type="GO" id="GO:0045892">
    <property type="term" value="P:negative regulation of DNA-templated transcription"/>
    <property type="evidence" value="ECO:0007669"/>
    <property type="project" value="TreeGrafter"/>
</dbReference>
<dbReference type="PANTHER" id="PTHR30136">
    <property type="entry name" value="HELIX-TURN-HELIX TRANSCRIPTIONAL REGULATOR, ICLR FAMILY"/>
    <property type="match status" value="1"/>
</dbReference>
<dbReference type="RefSeq" id="WP_180158201.1">
    <property type="nucleotide sequence ID" value="NZ_JACCEM010000012.1"/>
</dbReference>
<keyword evidence="7" id="KW-1185">Reference proteome</keyword>
<keyword evidence="3" id="KW-0804">Transcription</keyword>
<dbReference type="Gene3D" id="1.10.10.10">
    <property type="entry name" value="Winged helix-like DNA-binding domain superfamily/Winged helix DNA-binding domain"/>
    <property type="match status" value="1"/>
</dbReference>
<dbReference type="PROSITE" id="PS51078">
    <property type="entry name" value="ICLR_ED"/>
    <property type="match status" value="1"/>
</dbReference>
<dbReference type="Proteomes" id="UP000559809">
    <property type="component" value="Unassembled WGS sequence"/>
</dbReference>
<evidence type="ECO:0000256" key="3">
    <source>
        <dbReference type="ARBA" id="ARBA00023163"/>
    </source>
</evidence>
<feature type="domain" description="IclR-ED" evidence="5">
    <location>
        <begin position="61"/>
        <end position="246"/>
    </location>
</feature>
<dbReference type="PROSITE" id="PS51077">
    <property type="entry name" value="HTH_ICLR"/>
    <property type="match status" value="1"/>
</dbReference>
<dbReference type="SMART" id="SM00346">
    <property type="entry name" value="HTH_ICLR"/>
    <property type="match status" value="1"/>
</dbReference>
<protein>
    <submittedName>
        <fullName evidence="6">IclR family transcriptional regulator</fullName>
    </submittedName>
</protein>
<name>A0A853FZJ4_9BURK</name>
<dbReference type="InterPro" id="IPR036388">
    <property type="entry name" value="WH-like_DNA-bd_sf"/>
</dbReference>
<dbReference type="EMBL" id="JACCEM010000012">
    <property type="protein sequence ID" value="NYT51524.1"/>
    <property type="molecule type" value="Genomic_DNA"/>
</dbReference>
<comment type="caution">
    <text evidence="6">The sequence shown here is derived from an EMBL/GenBank/DDBJ whole genome shotgun (WGS) entry which is preliminary data.</text>
</comment>
<dbReference type="AlphaFoldDB" id="A0A853FZJ4"/>
<evidence type="ECO:0000313" key="6">
    <source>
        <dbReference type="EMBL" id="NYT51524.1"/>
    </source>
</evidence>
<evidence type="ECO:0000256" key="1">
    <source>
        <dbReference type="ARBA" id="ARBA00023015"/>
    </source>
</evidence>
<dbReference type="Pfam" id="PF01614">
    <property type="entry name" value="IclR_C"/>
    <property type="match status" value="1"/>
</dbReference>
<feature type="domain" description="HTH iclR-type" evidence="4">
    <location>
        <begin position="1"/>
        <end position="61"/>
    </location>
</feature>